<dbReference type="GO" id="GO:0009908">
    <property type="term" value="P:flower development"/>
    <property type="evidence" value="ECO:0007669"/>
    <property type="project" value="UniProtKB-KW"/>
</dbReference>
<evidence type="ECO:0000256" key="2">
    <source>
        <dbReference type="ARBA" id="ARBA00022473"/>
    </source>
</evidence>
<dbReference type="InterPro" id="IPR012474">
    <property type="entry name" value="Frigida"/>
</dbReference>
<comment type="similarity">
    <text evidence="1 5">Belongs to the Frigida family.</text>
</comment>
<dbReference type="GO" id="GO:0030154">
    <property type="term" value="P:cell differentiation"/>
    <property type="evidence" value="ECO:0007669"/>
    <property type="project" value="UniProtKB-KW"/>
</dbReference>
<reference evidence="7" key="1">
    <citation type="submission" date="2019-12" db="EMBL/GenBank/DDBJ databases">
        <title>Genome sequencing and annotation of Brassica cretica.</title>
        <authorList>
            <person name="Studholme D.J."/>
            <person name="Sarris P.F."/>
        </authorList>
    </citation>
    <scope>NUCLEOTIDE SEQUENCE</scope>
    <source>
        <strain evidence="7">PFS-102/07</strain>
        <tissue evidence="7">Leaf</tissue>
    </source>
</reference>
<dbReference type="PANTHER" id="PTHR31791">
    <property type="entry name" value="FRIGIDA-LIKE PROTEIN 3-RELATED"/>
    <property type="match status" value="1"/>
</dbReference>
<comment type="caution">
    <text evidence="7">The sequence shown here is derived from an EMBL/GenBank/DDBJ whole genome shotgun (WGS) entry which is preliminary data.</text>
</comment>
<gene>
    <name evidence="7" type="ORF">F2Q70_00000330</name>
</gene>
<keyword evidence="4 5" id="KW-0287">Flowering</keyword>
<dbReference type="AlphaFoldDB" id="A0A8S9ISA9"/>
<dbReference type="PANTHER" id="PTHR31791:SF78">
    <property type="entry name" value="FRIGIDA-LIKE PROTEIN"/>
    <property type="match status" value="1"/>
</dbReference>
<name>A0A8S9ISA9_BRACR</name>
<accession>A0A8S9ISA9</accession>
<dbReference type="Pfam" id="PF07899">
    <property type="entry name" value="Frigida"/>
    <property type="match status" value="1"/>
</dbReference>
<dbReference type="EMBL" id="QGKY02001015">
    <property type="protein sequence ID" value="KAF2572515.1"/>
    <property type="molecule type" value="Genomic_DNA"/>
</dbReference>
<evidence type="ECO:0000313" key="7">
    <source>
        <dbReference type="EMBL" id="KAF2572515.1"/>
    </source>
</evidence>
<evidence type="ECO:0000256" key="4">
    <source>
        <dbReference type="ARBA" id="ARBA00023089"/>
    </source>
</evidence>
<feature type="region of interest" description="Disordered" evidence="6">
    <location>
        <begin position="250"/>
        <end position="311"/>
    </location>
</feature>
<evidence type="ECO:0000256" key="5">
    <source>
        <dbReference type="RuleBase" id="RU364012"/>
    </source>
</evidence>
<feature type="compositionally biased region" description="Polar residues" evidence="6">
    <location>
        <begin position="250"/>
        <end position="261"/>
    </location>
</feature>
<keyword evidence="2 5" id="KW-0217">Developmental protein</keyword>
<keyword evidence="3 5" id="KW-0221">Differentiation</keyword>
<evidence type="ECO:0000256" key="6">
    <source>
        <dbReference type="SAM" id="MobiDB-lite"/>
    </source>
</evidence>
<sequence>PEEPINNSVASHLPNEDALLRDIEDSTSLSLNEVSTELPMFKDPGRFILTSVEKALTDASERGELSLKEPILMALVPLLEELARVGISTDPGLQSDATKVAREWVRMMGASVEKSQLEAWAFLQFILAFGLVKQTQPDQTLLLASYVSHFKHAPKLFECLGLTHAIPSKYYFYNTSVAFAEEANRDAATLRDIMELIEDLKLEIDIPVDLIFKFMVPRDFQIQNQRIQATHMQASDTVFQSSCIATDVSNPSFSAAPNQPVETYEDGGSTEFQGQSSHQAGSKRPRAVEDPEGSSPVIRPCINRPPGFGRF</sequence>
<feature type="compositionally biased region" description="Polar residues" evidence="6">
    <location>
        <begin position="270"/>
        <end position="280"/>
    </location>
</feature>
<proteinExistence type="inferred from homology"/>
<protein>
    <recommendedName>
        <fullName evidence="5">FRIGIDA-like protein</fullName>
    </recommendedName>
</protein>
<evidence type="ECO:0000256" key="3">
    <source>
        <dbReference type="ARBA" id="ARBA00022782"/>
    </source>
</evidence>
<evidence type="ECO:0000256" key="1">
    <source>
        <dbReference type="ARBA" id="ARBA00008956"/>
    </source>
</evidence>
<feature type="non-terminal residue" evidence="7">
    <location>
        <position position="1"/>
    </location>
</feature>
<organism evidence="7">
    <name type="scientific">Brassica cretica</name>
    <name type="common">Mustard</name>
    <dbReference type="NCBI Taxonomy" id="69181"/>
    <lineage>
        <taxon>Eukaryota</taxon>
        <taxon>Viridiplantae</taxon>
        <taxon>Streptophyta</taxon>
        <taxon>Embryophyta</taxon>
        <taxon>Tracheophyta</taxon>
        <taxon>Spermatophyta</taxon>
        <taxon>Magnoliopsida</taxon>
        <taxon>eudicotyledons</taxon>
        <taxon>Gunneridae</taxon>
        <taxon>Pentapetalae</taxon>
        <taxon>rosids</taxon>
        <taxon>malvids</taxon>
        <taxon>Brassicales</taxon>
        <taxon>Brassicaceae</taxon>
        <taxon>Brassiceae</taxon>
        <taxon>Brassica</taxon>
    </lineage>
</organism>